<feature type="compositionally biased region" description="Basic and acidic residues" evidence="1">
    <location>
        <begin position="116"/>
        <end position="140"/>
    </location>
</feature>
<proteinExistence type="predicted"/>
<dbReference type="STRING" id="1325735.A0A428U853"/>
<dbReference type="Pfam" id="PF10213">
    <property type="entry name" value="MRP-S28"/>
    <property type="match status" value="1"/>
</dbReference>
<evidence type="ECO:0000259" key="2">
    <source>
        <dbReference type="Pfam" id="PF10213"/>
    </source>
</evidence>
<dbReference type="EMBL" id="NKCK01000023">
    <property type="protein sequence ID" value="RSM10483.1"/>
    <property type="molecule type" value="Genomic_DNA"/>
</dbReference>
<gene>
    <name evidence="3" type="ORF">CEP52_003577</name>
</gene>
<protein>
    <recommendedName>
        <fullName evidence="2">Small ribosomal subunit protein mS35 mitochondrial conserved domain-containing protein</fullName>
    </recommendedName>
</protein>
<dbReference type="AlphaFoldDB" id="A0A428U853"/>
<feature type="region of interest" description="Disordered" evidence="1">
    <location>
        <begin position="49"/>
        <end position="71"/>
    </location>
</feature>
<evidence type="ECO:0000256" key="1">
    <source>
        <dbReference type="SAM" id="MobiDB-lite"/>
    </source>
</evidence>
<feature type="compositionally biased region" description="Acidic residues" evidence="1">
    <location>
        <begin position="59"/>
        <end position="70"/>
    </location>
</feature>
<name>A0A428U853_9HYPO</name>
<feature type="region of interest" description="Disordered" evidence="1">
    <location>
        <begin position="116"/>
        <end position="159"/>
    </location>
</feature>
<reference evidence="3 4" key="1">
    <citation type="submission" date="2017-06" db="EMBL/GenBank/DDBJ databases">
        <title>Comparative genomic analysis of Ambrosia Fusariam Clade fungi.</title>
        <authorList>
            <person name="Stajich J.E."/>
            <person name="Carrillo J."/>
            <person name="Kijimoto T."/>
            <person name="Eskalen A."/>
            <person name="O'Donnell K."/>
            <person name="Kasson M."/>
        </authorList>
    </citation>
    <scope>NUCLEOTIDE SEQUENCE [LARGE SCALE GENOMIC DNA]</scope>
    <source>
        <strain evidence="3 4">NRRL62579</strain>
    </source>
</reference>
<evidence type="ECO:0000313" key="4">
    <source>
        <dbReference type="Proteomes" id="UP000287144"/>
    </source>
</evidence>
<keyword evidence="4" id="KW-1185">Reference proteome</keyword>
<dbReference type="Proteomes" id="UP000287144">
    <property type="component" value="Unassembled WGS sequence"/>
</dbReference>
<dbReference type="GO" id="GO:0003735">
    <property type="term" value="F:structural constituent of ribosome"/>
    <property type="evidence" value="ECO:0007669"/>
    <property type="project" value="InterPro"/>
</dbReference>
<evidence type="ECO:0000313" key="3">
    <source>
        <dbReference type="EMBL" id="RSM10483.1"/>
    </source>
</evidence>
<dbReference type="GO" id="GO:0005763">
    <property type="term" value="C:mitochondrial small ribosomal subunit"/>
    <property type="evidence" value="ECO:0007669"/>
    <property type="project" value="TreeGrafter"/>
</dbReference>
<dbReference type="Gene3D" id="3.40.50.300">
    <property type="entry name" value="P-loop containing nucleotide triphosphate hydrolases"/>
    <property type="match status" value="1"/>
</dbReference>
<dbReference type="GO" id="GO:0032543">
    <property type="term" value="P:mitochondrial translation"/>
    <property type="evidence" value="ECO:0007669"/>
    <property type="project" value="InterPro"/>
</dbReference>
<dbReference type="SUPFAM" id="SSF52540">
    <property type="entry name" value="P-loop containing nucleoside triphosphate hydrolases"/>
    <property type="match status" value="1"/>
</dbReference>
<accession>A0A428U853</accession>
<dbReference type="InterPro" id="IPR027417">
    <property type="entry name" value="P-loop_NTPase"/>
</dbReference>
<organism evidence="3 4">
    <name type="scientific">Fusarium oligoseptatum</name>
    <dbReference type="NCBI Taxonomy" id="2604345"/>
    <lineage>
        <taxon>Eukaryota</taxon>
        <taxon>Fungi</taxon>
        <taxon>Dikarya</taxon>
        <taxon>Ascomycota</taxon>
        <taxon>Pezizomycotina</taxon>
        <taxon>Sordariomycetes</taxon>
        <taxon>Hypocreomycetidae</taxon>
        <taxon>Hypocreales</taxon>
        <taxon>Nectriaceae</taxon>
        <taxon>Fusarium</taxon>
        <taxon>Fusarium solani species complex</taxon>
    </lineage>
</organism>
<dbReference type="PANTHER" id="PTHR13490:SF0">
    <property type="entry name" value="SMALL RIBOSOMAL SUBUNIT PROTEIN MS35"/>
    <property type="match status" value="1"/>
</dbReference>
<feature type="domain" description="Small ribosomal subunit protein mS35 mitochondrial conserved" evidence="2">
    <location>
        <begin position="200"/>
        <end position="319"/>
    </location>
</feature>
<dbReference type="PANTHER" id="PTHR13490">
    <property type="entry name" value="MITOCHONDRIAL 28S RIBOSOMAL PROTEIN S28"/>
    <property type="match status" value="1"/>
</dbReference>
<sequence>MASASAAARLCVLACRRAPRLQQIPRSQQQQIIRQRSVVPHRAFGTSTIRWAREKEQQEQEGEEEEEDFGPIELKKLDAALAEAATPEGMKQLDELAKENGYNTIEQYLETELERRPGWASEDRSLQEDIMKDDKGERPNRQSFWYDEEDPETNTEELEEFDEDDITSMAHGKLDQIREMRQYDRLAVWELPLLSKLAKPFVPPTDNQVLRWRYTSYMGEFHPAEKKVVVQFAPGDLKLTPVQTEKLKKLAGPRYNPETEIIKMSCESYEHQAQNKRYLSNLVDDLIAAAKDPKETFEDIPLDTRHHEFKPKPRFPKEWRMSPERRKELDEYRQRAAIEDVQRAEGGLLVDGTQAIDDYLMKKTLEDQKKQKVAELVAAPVKSAGGSRARRLSTLSSWAPAAGKKSLIRRYCMDVFTDLYDPLTESSGDSRLALISGIPTNINLERIPSTFIRSAPEAKRIASEADALILLYSGSSTSGLEELRRIRLEVLAPHLDSNVPPTAVVASKADGAESEGWDEGVEGGRELAVQLGAKFGVASALWGDGVKDVVEELAARVFGEEGG</sequence>
<dbReference type="InterPro" id="IPR019349">
    <property type="entry name" value="Ribosomal_mS35_mit"/>
</dbReference>
<feature type="compositionally biased region" description="Acidic residues" evidence="1">
    <location>
        <begin position="146"/>
        <end position="159"/>
    </location>
</feature>
<dbReference type="InterPro" id="IPR039848">
    <property type="entry name" value="Ribosomal_mS35_mt"/>
</dbReference>
<comment type="caution">
    <text evidence="3">The sequence shown here is derived from an EMBL/GenBank/DDBJ whole genome shotgun (WGS) entry which is preliminary data.</text>
</comment>